<reference evidence="10" key="1">
    <citation type="submission" date="2016-10" db="EMBL/GenBank/DDBJ databases">
        <authorList>
            <person name="Varghese N."/>
            <person name="Submissions S."/>
        </authorList>
    </citation>
    <scope>NUCLEOTIDE SEQUENCE [LARGE SCALE GENOMIC DNA]</scope>
    <source>
        <strain evidence="10">CGMCC 1.8981</strain>
    </source>
</reference>
<sequence>MRERESIMLDLTEDQLAFRDDVRTFVAEEIRPNAIELDQTETYPADILAELGDRRLTGLTIPEAYGGMGEGHLELVVLIEEFSTALMSVSSSLALHLGVAGVIEQFGTDDQRETYLPEMATFDTVGALGLSEAGAGANKLEMETTATREGNEWVLEGHKQWVTNYFDADYVLTYAKTGPDEDAPHNISAFLVPTEAFDVEEVWGTLGAWSVKSPRVRLEDVRVDDDARVGAVGEAYVQRGTLHNGVNVPARGVGIARAALEDTVAYLQEREQYQQPVGDFQGVRWAVGEMAERVETARFHTYRAAAKADAGEDVTKAFAMAKLNASDAAIENANDAIRFLGGRGYTTDHHVERYLRDAQLLTIAGGPNDVHRNTLADAVFDEYSNQAK</sequence>
<name>A0A1H6FY15_9EURY</name>
<evidence type="ECO:0000256" key="2">
    <source>
        <dbReference type="ARBA" id="ARBA00009347"/>
    </source>
</evidence>
<comment type="cofactor">
    <cofactor evidence="1 5">
        <name>FAD</name>
        <dbReference type="ChEBI" id="CHEBI:57692"/>
    </cofactor>
</comment>
<dbReference type="AlphaFoldDB" id="A0A1H6FY15"/>
<evidence type="ECO:0000256" key="5">
    <source>
        <dbReference type="RuleBase" id="RU362125"/>
    </source>
</evidence>
<evidence type="ECO:0000256" key="1">
    <source>
        <dbReference type="ARBA" id="ARBA00001974"/>
    </source>
</evidence>
<evidence type="ECO:0000256" key="3">
    <source>
        <dbReference type="ARBA" id="ARBA00022630"/>
    </source>
</evidence>
<dbReference type="EMBL" id="FNWL01000002">
    <property type="protein sequence ID" value="SEH15697.1"/>
    <property type="molecule type" value="Genomic_DNA"/>
</dbReference>
<feature type="domain" description="Acyl-CoA oxidase/dehydrogenase middle" evidence="7">
    <location>
        <begin position="127"/>
        <end position="221"/>
    </location>
</feature>
<evidence type="ECO:0000259" key="6">
    <source>
        <dbReference type="Pfam" id="PF00441"/>
    </source>
</evidence>
<dbReference type="FunFam" id="1.20.140.10:FF:000004">
    <property type="entry name" value="Acyl-CoA dehydrogenase FadE25"/>
    <property type="match status" value="1"/>
</dbReference>
<keyword evidence="10" id="KW-1185">Reference proteome</keyword>
<organism evidence="9 10">
    <name type="scientific">Natronorubrum sediminis</name>
    <dbReference type="NCBI Taxonomy" id="640943"/>
    <lineage>
        <taxon>Archaea</taxon>
        <taxon>Methanobacteriati</taxon>
        <taxon>Methanobacteriota</taxon>
        <taxon>Stenosarchaea group</taxon>
        <taxon>Halobacteria</taxon>
        <taxon>Halobacteriales</taxon>
        <taxon>Natrialbaceae</taxon>
        <taxon>Natronorubrum</taxon>
    </lineage>
</organism>
<dbReference type="Gene3D" id="2.40.110.10">
    <property type="entry name" value="Butyryl-CoA Dehydrogenase, subunit A, domain 2"/>
    <property type="match status" value="1"/>
</dbReference>
<feature type="domain" description="Acyl-CoA dehydrogenase/oxidase C-terminal" evidence="6">
    <location>
        <begin position="236"/>
        <end position="379"/>
    </location>
</feature>
<evidence type="ECO:0000313" key="10">
    <source>
        <dbReference type="Proteomes" id="UP000199112"/>
    </source>
</evidence>
<evidence type="ECO:0000259" key="8">
    <source>
        <dbReference type="Pfam" id="PF02771"/>
    </source>
</evidence>
<dbReference type="PIRSF" id="PIRSF016578">
    <property type="entry name" value="HsaA"/>
    <property type="match status" value="1"/>
</dbReference>
<keyword evidence="4 5" id="KW-0274">FAD</keyword>
<gene>
    <name evidence="9" type="ORF">SAMN04487967_2199</name>
</gene>
<dbReference type="InterPro" id="IPR013786">
    <property type="entry name" value="AcylCoA_DH/ox_N"/>
</dbReference>
<dbReference type="InterPro" id="IPR006091">
    <property type="entry name" value="Acyl-CoA_Oxase/DH_mid-dom"/>
</dbReference>
<evidence type="ECO:0000259" key="7">
    <source>
        <dbReference type="Pfam" id="PF02770"/>
    </source>
</evidence>
<proteinExistence type="inferred from homology"/>
<comment type="similarity">
    <text evidence="2 5">Belongs to the acyl-CoA dehydrogenase family.</text>
</comment>
<dbReference type="InterPro" id="IPR046373">
    <property type="entry name" value="Acyl-CoA_Oxase/DH_mid-dom_sf"/>
</dbReference>
<dbReference type="Proteomes" id="UP000199112">
    <property type="component" value="Unassembled WGS sequence"/>
</dbReference>
<dbReference type="Pfam" id="PF02770">
    <property type="entry name" value="Acyl-CoA_dh_M"/>
    <property type="match status" value="1"/>
</dbReference>
<dbReference type="SUPFAM" id="SSF56645">
    <property type="entry name" value="Acyl-CoA dehydrogenase NM domain-like"/>
    <property type="match status" value="1"/>
</dbReference>
<dbReference type="Pfam" id="PF02771">
    <property type="entry name" value="Acyl-CoA_dh_N"/>
    <property type="match status" value="1"/>
</dbReference>
<dbReference type="PANTHER" id="PTHR43884">
    <property type="entry name" value="ACYL-COA DEHYDROGENASE"/>
    <property type="match status" value="1"/>
</dbReference>
<dbReference type="GO" id="GO:0003995">
    <property type="term" value="F:acyl-CoA dehydrogenase activity"/>
    <property type="evidence" value="ECO:0007669"/>
    <property type="project" value="TreeGrafter"/>
</dbReference>
<dbReference type="Gene3D" id="1.20.140.10">
    <property type="entry name" value="Butyryl-CoA Dehydrogenase, subunit A, domain 3"/>
    <property type="match status" value="1"/>
</dbReference>
<dbReference type="InterPro" id="IPR037069">
    <property type="entry name" value="AcylCoA_DH/ox_N_sf"/>
</dbReference>
<dbReference type="GO" id="GO:0050660">
    <property type="term" value="F:flavin adenine dinucleotide binding"/>
    <property type="evidence" value="ECO:0007669"/>
    <property type="project" value="InterPro"/>
</dbReference>
<accession>A0A1H6FY15</accession>
<keyword evidence="5" id="KW-0560">Oxidoreductase</keyword>
<dbReference type="FunFam" id="1.10.540.10:FF:000026">
    <property type="entry name" value="Acyl-CoA dehydrogenase medium chain"/>
    <property type="match status" value="1"/>
</dbReference>
<protein>
    <submittedName>
        <fullName evidence="9">Acyl-CoA dehydrogenase</fullName>
    </submittedName>
</protein>
<evidence type="ECO:0000256" key="4">
    <source>
        <dbReference type="ARBA" id="ARBA00022827"/>
    </source>
</evidence>
<dbReference type="InterPro" id="IPR036250">
    <property type="entry name" value="AcylCo_DH-like_C"/>
</dbReference>
<dbReference type="Gene3D" id="1.10.540.10">
    <property type="entry name" value="Acyl-CoA dehydrogenase/oxidase, N-terminal domain"/>
    <property type="match status" value="1"/>
</dbReference>
<dbReference type="InterPro" id="IPR009100">
    <property type="entry name" value="AcylCoA_DH/oxidase_NM_dom_sf"/>
</dbReference>
<evidence type="ECO:0000313" key="9">
    <source>
        <dbReference type="EMBL" id="SEH15697.1"/>
    </source>
</evidence>
<dbReference type="PANTHER" id="PTHR43884:SF12">
    <property type="entry name" value="ISOVALERYL-COA DEHYDROGENASE, MITOCHONDRIAL-RELATED"/>
    <property type="match status" value="1"/>
</dbReference>
<dbReference type="SUPFAM" id="SSF47203">
    <property type="entry name" value="Acyl-CoA dehydrogenase C-terminal domain-like"/>
    <property type="match status" value="1"/>
</dbReference>
<keyword evidence="3 5" id="KW-0285">Flavoprotein</keyword>
<dbReference type="Pfam" id="PF00441">
    <property type="entry name" value="Acyl-CoA_dh_1"/>
    <property type="match status" value="1"/>
</dbReference>
<dbReference type="InterPro" id="IPR009075">
    <property type="entry name" value="AcylCo_DH/oxidase_C"/>
</dbReference>
<feature type="domain" description="Acyl-CoA dehydrogenase/oxidase N-terminal" evidence="8">
    <location>
        <begin position="12"/>
        <end position="121"/>
    </location>
</feature>